<reference evidence="2" key="1">
    <citation type="journal article" date="2018" name="Proc. Natl. Acad. Sci. U.S.A.">
        <title>Linking secondary metabolites to gene clusters through genome sequencing of six diverse Aspergillus species.</title>
        <authorList>
            <person name="Kaerboelling I."/>
            <person name="Vesth T.C."/>
            <person name="Frisvad J.C."/>
            <person name="Nybo J.L."/>
            <person name="Theobald S."/>
            <person name="Kuo A."/>
            <person name="Bowyer P."/>
            <person name="Matsuda Y."/>
            <person name="Mondo S."/>
            <person name="Lyhne E.K."/>
            <person name="Kogle M.E."/>
            <person name="Clum A."/>
            <person name="Lipzen A."/>
            <person name="Salamov A."/>
            <person name="Ngan C.Y."/>
            <person name="Daum C."/>
            <person name="Chiniquy J."/>
            <person name="Barry K."/>
            <person name="LaButti K."/>
            <person name="Haridas S."/>
            <person name="Simmons B.A."/>
            <person name="Magnuson J.K."/>
            <person name="Mortensen U.H."/>
            <person name="Larsen T.O."/>
            <person name="Grigoriev I.V."/>
            <person name="Baker S.E."/>
            <person name="Andersen M.R."/>
        </authorList>
    </citation>
    <scope>NUCLEOTIDE SEQUENCE [LARGE SCALE GENOMIC DNA]</scope>
    <source>
        <strain evidence="2">IBT 16806</strain>
    </source>
</reference>
<sequence length="401" mass="45899">MDPFSIFPPEVIVSILGFCTDFASLDGLLRTSARADQVFDVYYKTITERVMKNCPIISHGLQYEFRNIVLLESDAIFTPLSLPELLDGAFTTSVVPLSLPPDHSFGAVRKAISIAASICHAASACIHLLLDRLMVAEPRCVVGSSSKAADWIAGRSSEPRSEPIRMKYHPPSWAETYRTHRILWTLATFSRVLQAENTRWDWSPEDKTSFTERYVKECWEKWRLEELKTIAECLSVIYPGETITLDRRFPFLVTIPSLEKSPSTAPARLILPTPPKNPAADQDWKQIYWRAGRQNGAIGSYRTLFGVHRSLINHRLQYLNFRAFRRLGIPIWDSWRLYLIGLINRPRDRLCPDSSVFDDLPQGFENSSPSSRLFTWWSLATKEDVDEKFVPEHSPDWSFSL</sequence>
<comment type="caution">
    <text evidence="1">The sequence shown here is derived from an EMBL/GenBank/DDBJ whole genome shotgun (WGS) entry which is preliminary data.</text>
</comment>
<dbReference type="OMA" id="MFCERED"/>
<keyword evidence="2" id="KW-1185">Reference proteome</keyword>
<evidence type="ECO:0000313" key="2">
    <source>
        <dbReference type="Proteomes" id="UP000234474"/>
    </source>
</evidence>
<dbReference type="VEuPathDB" id="FungiDB:P174DRAFT_454952"/>
<dbReference type="EMBL" id="MSZS01000010">
    <property type="protein sequence ID" value="PKX89265.1"/>
    <property type="molecule type" value="Genomic_DNA"/>
</dbReference>
<organism evidence="1 2">
    <name type="scientific">Aspergillus novofumigatus (strain IBT 16806)</name>
    <dbReference type="NCBI Taxonomy" id="1392255"/>
    <lineage>
        <taxon>Eukaryota</taxon>
        <taxon>Fungi</taxon>
        <taxon>Dikarya</taxon>
        <taxon>Ascomycota</taxon>
        <taxon>Pezizomycotina</taxon>
        <taxon>Eurotiomycetes</taxon>
        <taxon>Eurotiomycetidae</taxon>
        <taxon>Eurotiales</taxon>
        <taxon>Aspergillaceae</taxon>
        <taxon>Aspergillus</taxon>
        <taxon>Aspergillus subgen. Fumigati</taxon>
    </lineage>
</organism>
<dbReference type="OrthoDB" id="4358152at2759"/>
<dbReference type="Proteomes" id="UP000234474">
    <property type="component" value="Unassembled WGS sequence"/>
</dbReference>
<dbReference type="STRING" id="1392255.A0A2I1BV68"/>
<proteinExistence type="predicted"/>
<evidence type="ECO:0000313" key="1">
    <source>
        <dbReference type="EMBL" id="PKX89265.1"/>
    </source>
</evidence>
<accession>A0A2I1BV68</accession>
<name>A0A2I1BV68_ASPN1</name>
<dbReference type="RefSeq" id="XP_024677860.1">
    <property type="nucleotide sequence ID" value="XM_024829275.1"/>
</dbReference>
<gene>
    <name evidence="1" type="ORF">P174DRAFT_454952</name>
</gene>
<dbReference type="GeneID" id="36536601"/>
<protein>
    <submittedName>
        <fullName evidence="1">Uncharacterized protein</fullName>
    </submittedName>
</protein>
<dbReference type="AlphaFoldDB" id="A0A2I1BV68"/>